<evidence type="ECO:0000313" key="2">
    <source>
        <dbReference type="Proteomes" id="UP000198964"/>
    </source>
</evidence>
<dbReference type="InterPro" id="IPR003789">
    <property type="entry name" value="Asn/Gln_tRNA_amidoTrase-B-like"/>
</dbReference>
<dbReference type="Gene3D" id="1.10.10.410">
    <property type="match status" value="1"/>
</dbReference>
<dbReference type="Proteomes" id="UP000198964">
    <property type="component" value="Unassembled WGS sequence"/>
</dbReference>
<name>A0A1I2ETX2_9BACT</name>
<keyword evidence="2" id="KW-1185">Reference proteome</keyword>
<evidence type="ECO:0000313" key="1">
    <source>
        <dbReference type="EMBL" id="SFE95916.1"/>
    </source>
</evidence>
<protein>
    <recommendedName>
        <fullName evidence="3">Glutamyl-tRNA amidotransferase</fullName>
    </recommendedName>
</protein>
<dbReference type="Gene3D" id="1.10.1510.10">
    <property type="entry name" value="Uncharacterised protein YqeY/AIM41 PF09424, N-terminal domain"/>
    <property type="match status" value="1"/>
</dbReference>
<reference evidence="1 2" key="1">
    <citation type="submission" date="2016-10" db="EMBL/GenBank/DDBJ databases">
        <authorList>
            <person name="de Groot N.N."/>
        </authorList>
    </citation>
    <scope>NUCLEOTIDE SEQUENCE [LARGE SCALE GENOMIC DNA]</scope>
    <source>
        <strain evidence="1 2">CGMCC 1.9156</strain>
    </source>
</reference>
<proteinExistence type="predicted"/>
<dbReference type="PANTHER" id="PTHR28055">
    <property type="entry name" value="ALTERED INHERITANCE OF MITOCHONDRIA PROTEIN 41, MITOCHONDRIAL"/>
    <property type="match status" value="1"/>
</dbReference>
<dbReference type="AlphaFoldDB" id="A0A1I2ETX2"/>
<dbReference type="InterPro" id="IPR023168">
    <property type="entry name" value="GatB_Yqey_C_2"/>
</dbReference>
<dbReference type="PANTHER" id="PTHR28055:SF1">
    <property type="entry name" value="ALTERED INHERITANCE OF MITOCHONDRIA PROTEIN 41, MITOCHONDRIAL"/>
    <property type="match status" value="1"/>
</dbReference>
<dbReference type="InterPro" id="IPR019004">
    <property type="entry name" value="YqeY/Aim41"/>
</dbReference>
<accession>A0A1I2ETX2</accession>
<dbReference type="Pfam" id="PF09424">
    <property type="entry name" value="YqeY"/>
    <property type="match status" value="1"/>
</dbReference>
<dbReference type="InterPro" id="IPR042184">
    <property type="entry name" value="YqeY/Aim41_N"/>
</dbReference>
<organism evidence="1 2">
    <name type="scientific">Sunxiuqinia elliptica</name>
    <dbReference type="NCBI Taxonomy" id="655355"/>
    <lineage>
        <taxon>Bacteria</taxon>
        <taxon>Pseudomonadati</taxon>
        <taxon>Bacteroidota</taxon>
        <taxon>Bacteroidia</taxon>
        <taxon>Marinilabiliales</taxon>
        <taxon>Prolixibacteraceae</taxon>
        <taxon>Sunxiuqinia</taxon>
    </lineage>
</organism>
<dbReference type="EMBL" id="FONW01000002">
    <property type="protein sequence ID" value="SFE95916.1"/>
    <property type="molecule type" value="Genomic_DNA"/>
</dbReference>
<dbReference type="SUPFAM" id="SSF89095">
    <property type="entry name" value="GatB/YqeY motif"/>
    <property type="match status" value="1"/>
</dbReference>
<sequence length="150" mass="16324">MSLFDQINEDMKAAMKAREKEKLEALRGIKKVLLEAKAAKGASAELDDQEVVKVIQKLAKQGKDSAAIYQEQGRDDLAQQELAQVEVFETFLPEKMSDEVLEATIQTIIESVGASGMKDMGKVMGIASKQLAGQADGKDIADKVKALLNK</sequence>
<dbReference type="GO" id="GO:0016884">
    <property type="term" value="F:carbon-nitrogen ligase activity, with glutamine as amido-N-donor"/>
    <property type="evidence" value="ECO:0007669"/>
    <property type="project" value="InterPro"/>
</dbReference>
<dbReference type="STRING" id="655355.SAMN05216283_102211"/>
<evidence type="ECO:0008006" key="3">
    <source>
        <dbReference type="Google" id="ProtNLM"/>
    </source>
</evidence>
<dbReference type="RefSeq" id="WP_093918887.1">
    <property type="nucleotide sequence ID" value="NZ_FONW01000002.1"/>
</dbReference>
<gene>
    <name evidence="1" type="ORF">SAMN05216283_102211</name>
</gene>